<sequence>MAATSTTKFRSERPARSSTEGGPGETALFGRLSDTGLEAAPHGRAALFLHPNYDGRLFSAACRVFVIHFVQCIACAMAPGLGCTCFLHFRAEDCRQ</sequence>
<evidence type="ECO:0000313" key="2">
    <source>
        <dbReference type="EMBL" id="MET3790392.1"/>
    </source>
</evidence>
<accession>A0ABV2MWY7</accession>
<comment type="caution">
    <text evidence="2">The sequence shown here is derived from an EMBL/GenBank/DDBJ whole genome shotgun (WGS) entry which is preliminary data.</text>
</comment>
<dbReference type="RefSeq" id="WP_354192550.1">
    <property type="nucleotide sequence ID" value="NZ_JBEPML010000002.1"/>
</dbReference>
<protein>
    <submittedName>
        <fullName evidence="2">Uncharacterized protein</fullName>
    </submittedName>
</protein>
<reference evidence="2 3" key="1">
    <citation type="submission" date="2024-06" db="EMBL/GenBank/DDBJ databases">
        <title>Genomic Encyclopedia of Type Strains, Phase IV (KMG-IV): sequencing the most valuable type-strain genomes for metagenomic binning, comparative biology and taxonomic classification.</title>
        <authorList>
            <person name="Goeker M."/>
        </authorList>
    </citation>
    <scope>NUCLEOTIDE SEQUENCE [LARGE SCALE GENOMIC DNA]</scope>
    <source>
        <strain evidence="2 3">DSM 27865</strain>
    </source>
</reference>
<dbReference type="Proteomes" id="UP001549076">
    <property type="component" value="Unassembled WGS sequence"/>
</dbReference>
<feature type="region of interest" description="Disordered" evidence="1">
    <location>
        <begin position="1"/>
        <end position="26"/>
    </location>
</feature>
<name>A0ABV2MWY7_9HYPH</name>
<evidence type="ECO:0000313" key="3">
    <source>
        <dbReference type="Proteomes" id="UP001549076"/>
    </source>
</evidence>
<keyword evidence="3" id="KW-1185">Reference proteome</keyword>
<gene>
    <name evidence="2" type="ORF">ABID37_000583</name>
</gene>
<proteinExistence type="predicted"/>
<evidence type="ECO:0000256" key="1">
    <source>
        <dbReference type="SAM" id="MobiDB-lite"/>
    </source>
</evidence>
<dbReference type="EMBL" id="JBEPML010000002">
    <property type="protein sequence ID" value="MET3790392.1"/>
    <property type="molecule type" value="Genomic_DNA"/>
</dbReference>
<organism evidence="2 3">
    <name type="scientific">Aquamicrobium terrae</name>
    <dbReference type="NCBI Taxonomy" id="1324945"/>
    <lineage>
        <taxon>Bacteria</taxon>
        <taxon>Pseudomonadati</taxon>
        <taxon>Pseudomonadota</taxon>
        <taxon>Alphaproteobacteria</taxon>
        <taxon>Hyphomicrobiales</taxon>
        <taxon>Phyllobacteriaceae</taxon>
        <taxon>Aquamicrobium</taxon>
    </lineage>
</organism>